<dbReference type="AlphaFoldDB" id="A0A4U5UTH8"/>
<evidence type="ECO:0000313" key="2">
    <source>
        <dbReference type="EMBL" id="TKS78467.1"/>
    </source>
</evidence>
<accession>A0A4U5UTH8</accession>
<organism evidence="2 3">
    <name type="scientific">Collichthys lucidus</name>
    <name type="common">Big head croaker</name>
    <name type="synonym">Sciaena lucida</name>
    <dbReference type="NCBI Taxonomy" id="240159"/>
    <lineage>
        <taxon>Eukaryota</taxon>
        <taxon>Metazoa</taxon>
        <taxon>Chordata</taxon>
        <taxon>Craniata</taxon>
        <taxon>Vertebrata</taxon>
        <taxon>Euteleostomi</taxon>
        <taxon>Actinopterygii</taxon>
        <taxon>Neopterygii</taxon>
        <taxon>Teleostei</taxon>
        <taxon>Neoteleostei</taxon>
        <taxon>Acanthomorphata</taxon>
        <taxon>Eupercaria</taxon>
        <taxon>Sciaenidae</taxon>
        <taxon>Collichthys</taxon>
    </lineage>
</organism>
<dbReference type="Proteomes" id="UP000298787">
    <property type="component" value="Chromosome 11"/>
</dbReference>
<proteinExistence type="predicted"/>
<dbReference type="EMBL" id="CM014088">
    <property type="protein sequence ID" value="TKS78467.1"/>
    <property type="molecule type" value="Genomic_DNA"/>
</dbReference>
<evidence type="ECO:0000313" key="3">
    <source>
        <dbReference type="Proteomes" id="UP000298787"/>
    </source>
</evidence>
<feature type="region of interest" description="Disordered" evidence="1">
    <location>
        <begin position="1"/>
        <end position="36"/>
    </location>
</feature>
<reference evidence="2 3" key="1">
    <citation type="submission" date="2019-01" db="EMBL/GenBank/DDBJ databases">
        <title>Genome Assembly of Collichthys lucidus.</title>
        <authorList>
            <person name="Cai M."/>
            <person name="Xiao S."/>
        </authorList>
    </citation>
    <scope>NUCLEOTIDE SEQUENCE [LARGE SCALE GENOMIC DNA]</scope>
    <source>
        <strain evidence="2">JT15FE1705JMU</strain>
        <tissue evidence="2">Muscle</tissue>
    </source>
</reference>
<name>A0A4U5UTH8_COLLU</name>
<keyword evidence="3" id="KW-1185">Reference proteome</keyword>
<sequence>MPTESCLNQGKCEPSPDGNGECKVRKQPRNGPREEKVPYLIISSHNEKHTARGFYMAAAAGVGFPLARVRLCCRPVATGYCGSNRRRGGPEVSAEENNEGYRAGMTERIITVSALPQR</sequence>
<evidence type="ECO:0000256" key="1">
    <source>
        <dbReference type="SAM" id="MobiDB-lite"/>
    </source>
</evidence>
<gene>
    <name evidence="2" type="ORF">D9C73_012707</name>
</gene>
<protein>
    <submittedName>
        <fullName evidence="2">Uncharacterized protein</fullName>
    </submittedName>
</protein>